<evidence type="ECO:0000313" key="2">
    <source>
        <dbReference type="Proteomes" id="UP000541444"/>
    </source>
</evidence>
<keyword evidence="2" id="KW-1185">Reference proteome</keyword>
<organism evidence="1 2">
    <name type="scientific">Kingdonia uniflora</name>
    <dbReference type="NCBI Taxonomy" id="39325"/>
    <lineage>
        <taxon>Eukaryota</taxon>
        <taxon>Viridiplantae</taxon>
        <taxon>Streptophyta</taxon>
        <taxon>Embryophyta</taxon>
        <taxon>Tracheophyta</taxon>
        <taxon>Spermatophyta</taxon>
        <taxon>Magnoliopsida</taxon>
        <taxon>Ranunculales</taxon>
        <taxon>Circaeasteraceae</taxon>
        <taxon>Kingdonia</taxon>
    </lineage>
</organism>
<dbReference type="Proteomes" id="UP000541444">
    <property type="component" value="Unassembled WGS sequence"/>
</dbReference>
<evidence type="ECO:0000313" key="1">
    <source>
        <dbReference type="EMBL" id="KAF6134518.1"/>
    </source>
</evidence>
<sequence length="102" mass="11740">MEREVKRYSKLEMIEVGLTSARASIRKATGNLNAIERHEDPDYVPKVMMVAYLYDAKHHDIKHIGETVIDYVNESNTEKIFYGMDDINDVKEMIIVNAPPTL</sequence>
<accession>A0A7J7KW12</accession>
<protein>
    <submittedName>
        <fullName evidence="1">Uncharacterized protein</fullName>
    </submittedName>
</protein>
<proteinExistence type="predicted"/>
<dbReference type="EMBL" id="JACGCM010002836">
    <property type="protein sequence ID" value="KAF6134518.1"/>
    <property type="molecule type" value="Genomic_DNA"/>
</dbReference>
<dbReference type="AlphaFoldDB" id="A0A7J7KW12"/>
<name>A0A7J7KW12_9MAGN</name>
<gene>
    <name evidence="1" type="ORF">GIB67_028539</name>
</gene>
<reference evidence="1 2" key="1">
    <citation type="journal article" date="2020" name="IScience">
        <title>Genome Sequencing of the Endangered Kingdonia uniflora (Circaeasteraceae, Ranunculales) Reveals Potential Mechanisms of Evolutionary Specialization.</title>
        <authorList>
            <person name="Sun Y."/>
            <person name="Deng T."/>
            <person name="Zhang A."/>
            <person name="Moore M.J."/>
            <person name="Landis J.B."/>
            <person name="Lin N."/>
            <person name="Zhang H."/>
            <person name="Zhang X."/>
            <person name="Huang J."/>
            <person name="Zhang X."/>
            <person name="Sun H."/>
            <person name="Wang H."/>
        </authorList>
    </citation>
    <scope>NUCLEOTIDE SEQUENCE [LARGE SCALE GENOMIC DNA]</scope>
    <source>
        <strain evidence="1">TB1705</strain>
        <tissue evidence="1">Leaf</tissue>
    </source>
</reference>
<comment type="caution">
    <text evidence="1">The sequence shown here is derived from an EMBL/GenBank/DDBJ whole genome shotgun (WGS) entry which is preliminary data.</text>
</comment>